<protein>
    <submittedName>
        <fullName evidence="2">Uncharacterized protein</fullName>
    </submittedName>
</protein>
<accession>A0ABU6XMM5</accession>
<sequence length="262" mass="29236">MGEAADGALITQHCSFLTTQKLQKPLKIMSRRFSQIVVRVYPNGVPRKGPDSMEFHSPDLVVFMMWSVETLSDLKKTVLRNMRLPEHTSVIRMSYRFLAVPPDRSSCRYRVFWLVNDEHVRPMFSSHGRIRADQILDTRTATPGAGTSSPAPEVEVPMMADPVDVVPPHEHTGETMFDREDPGDSEGGSFVSGDDEFVSATPVGTRFLLLTPLPVPDLSSMDSHFHTLDLDAMEEDQMTDIGGSGDDYNLDSGVELRVGHRF</sequence>
<dbReference type="Proteomes" id="UP001341840">
    <property type="component" value="Unassembled WGS sequence"/>
</dbReference>
<evidence type="ECO:0000313" key="2">
    <source>
        <dbReference type="EMBL" id="MED6199086.1"/>
    </source>
</evidence>
<keyword evidence="3" id="KW-1185">Reference proteome</keyword>
<organism evidence="2 3">
    <name type="scientific">Stylosanthes scabra</name>
    <dbReference type="NCBI Taxonomy" id="79078"/>
    <lineage>
        <taxon>Eukaryota</taxon>
        <taxon>Viridiplantae</taxon>
        <taxon>Streptophyta</taxon>
        <taxon>Embryophyta</taxon>
        <taxon>Tracheophyta</taxon>
        <taxon>Spermatophyta</taxon>
        <taxon>Magnoliopsida</taxon>
        <taxon>eudicotyledons</taxon>
        <taxon>Gunneridae</taxon>
        <taxon>Pentapetalae</taxon>
        <taxon>rosids</taxon>
        <taxon>fabids</taxon>
        <taxon>Fabales</taxon>
        <taxon>Fabaceae</taxon>
        <taxon>Papilionoideae</taxon>
        <taxon>50 kb inversion clade</taxon>
        <taxon>dalbergioids sensu lato</taxon>
        <taxon>Dalbergieae</taxon>
        <taxon>Pterocarpus clade</taxon>
        <taxon>Stylosanthes</taxon>
    </lineage>
</organism>
<feature type="compositionally biased region" description="Polar residues" evidence="1">
    <location>
        <begin position="137"/>
        <end position="150"/>
    </location>
</feature>
<comment type="caution">
    <text evidence="2">The sequence shown here is derived from an EMBL/GenBank/DDBJ whole genome shotgun (WGS) entry which is preliminary data.</text>
</comment>
<gene>
    <name evidence="2" type="ORF">PIB30_072618</name>
</gene>
<dbReference type="EMBL" id="JASCZI010212312">
    <property type="protein sequence ID" value="MED6199086.1"/>
    <property type="molecule type" value="Genomic_DNA"/>
</dbReference>
<evidence type="ECO:0000313" key="3">
    <source>
        <dbReference type="Proteomes" id="UP001341840"/>
    </source>
</evidence>
<evidence type="ECO:0000256" key="1">
    <source>
        <dbReference type="SAM" id="MobiDB-lite"/>
    </source>
</evidence>
<reference evidence="2 3" key="1">
    <citation type="journal article" date="2023" name="Plants (Basel)">
        <title>Bridging the Gap: Combining Genomics and Transcriptomics Approaches to Understand Stylosanthes scabra, an Orphan Legume from the Brazilian Caatinga.</title>
        <authorList>
            <person name="Ferreira-Neto J.R.C."/>
            <person name="da Silva M.D."/>
            <person name="Binneck E."/>
            <person name="de Melo N.F."/>
            <person name="da Silva R.H."/>
            <person name="de Melo A.L.T.M."/>
            <person name="Pandolfi V."/>
            <person name="Bustamante F.O."/>
            <person name="Brasileiro-Vidal A.C."/>
            <person name="Benko-Iseppon A.M."/>
        </authorList>
    </citation>
    <scope>NUCLEOTIDE SEQUENCE [LARGE SCALE GENOMIC DNA]</scope>
    <source>
        <tissue evidence="2">Leaves</tissue>
    </source>
</reference>
<proteinExistence type="predicted"/>
<feature type="region of interest" description="Disordered" evidence="1">
    <location>
        <begin position="135"/>
        <end position="154"/>
    </location>
</feature>
<name>A0ABU6XMM5_9FABA</name>